<evidence type="ECO:0000256" key="8">
    <source>
        <dbReference type="SAM" id="Phobius"/>
    </source>
</evidence>
<evidence type="ECO:0000256" key="6">
    <source>
        <dbReference type="ARBA" id="ARBA00022989"/>
    </source>
</evidence>
<feature type="transmembrane region" description="Helical" evidence="8">
    <location>
        <begin position="168"/>
        <end position="188"/>
    </location>
</feature>
<dbReference type="Proteomes" id="UP000000492">
    <property type="component" value="Chromosome"/>
</dbReference>
<feature type="transmembrane region" description="Helical" evidence="8">
    <location>
        <begin position="31"/>
        <end position="50"/>
    </location>
</feature>
<dbReference type="GO" id="GO:0005886">
    <property type="term" value="C:plasma membrane"/>
    <property type="evidence" value="ECO:0007669"/>
    <property type="project" value="UniProtKB-SubCell"/>
</dbReference>
<feature type="transmembrane region" description="Helical" evidence="8">
    <location>
        <begin position="231"/>
        <end position="250"/>
    </location>
</feature>
<comment type="similarity">
    <text evidence="2">Belongs to the EamA transporter family.</text>
</comment>
<proteinExistence type="inferred from homology"/>
<dbReference type="NCBIfam" id="TIGR00688">
    <property type="entry name" value="rarD"/>
    <property type="match status" value="1"/>
</dbReference>
<dbReference type="InterPro" id="IPR037185">
    <property type="entry name" value="EmrE-like"/>
</dbReference>
<accession>F8E0C8</accession>
<dbReference type="AlphaFoldDB" id="F8E0C8"/>
<feature type="transmembrane region" description="Helical" evidence="8">
    <location>
        <begin position="256"/>
        <end position="277"/>
    </location>
</feature>
<comment type="subcellular location">
    <subcellularLocation>
        <location evidence="1">Cell membrane</location>
        <topology evidence="1">Multi-pass membrane protein</topology>
    </subcellularLocation>
</comment>
<dbReference type="Pfam" id="PF00892">
    <property type="entry name" value="EamA"/>
    <property type="match status" value="2"/>
</dbReference>
<feature type="transmembrane region" description="Helical" evidence="8">
    <location>
        <begin position="93"/>
        <end position="110"/>
    </location>
</feature>
<sequence length="293" mass="32011">MIWGLAAYLMWGVFPAFFPLLKPAAPVEILAHRFIWTLVFMTIVVIAVGAVKSMRQIPAAQWLKVAAAAVLISFNWGLYIYAVNNNQVADAALGYFINPLVTVVLAVVVLRESLRPLQLLSVAIAAVAVIILTVALGQPPIVALGLALSFGLYGLVKKQVKLTPIQSLTAETLVLAPLGVAYLLYLQAQGQNTFVQHGPSHALLLITAGIVTAVPLLLFSKAAQEMSLTSLGMIQYITPVMQMLWAVFVNHETIPAARWIGFCIIWVAVIIFLFDMAKHRPPRLRRTQLPRKG</sequence>
<dbReference type="PANTHER" id="PTHR22911">
    <property type="entry name" value="ACYL-MALONYL CONDENSING ENZYME-RELATED"/>
    <property type="match status" value="1"/>
</dbReference>
<feature type="domain" description="EamA" evidence="9">
    <location>
        <begin position="141"/>
        <end position="273"/>
    </location>
</feature>
<organism evidence="10 11">
    <name type="scientific">Corynebacterium resistens (strain DSM 45100 / JCM 12819 / GTC 2026 / SICGH 158)</name>
    <dbReference type="NCBI Taxonomy" id="662755"/>
    <lineage>
        <taxon>Bacteria</taxon>
        <taxon>Bacillati</taxon>
        <taxon>Actinomycetota</taxon>
        <taxon>Actinomycetes</taxon>
        <taxon>Mycobacteriales</taxon>
        <taxon>Corynebacteriaceae</taxon>
        <taxon>Corynebacterium</taxon>
    </lineage>
</organism>
<dbReference type="PANTHER" id="PTHR22911:SF137">
    <property type="entry name" value="SOLUTE CARRIER FAMILY 35 MEMBER G2-RELATED"/>
    <property type="match status" value="1"/>
</dbReference>
<dbReference type="RefSeq" id="WP_013888186.1">
    <property type="nucleotide sequence ID" value="NC_015673.1"/>
</dbReference>
<feature type="transmembrane region" description="Helical" evidence="8">
    <location>
        <begin position="62"/>
        <end position="81"/>
    </location>
</feature>
<name>F8E0C8_CORRG</name>
<dbReference type="eggNOG" id="COG2962">
    <property type="taxonomic scope" value="Bacteria"/>
</dbReference>
<protein>
    <submittedName>
        <fullName evidence="10">Membrane protein</fullName>
    </submittedName>
</protein>
<feature type="domain" description="EamA" evidence="9">
    <location>
        <begin position="2"/>
        <end position="133"/>
    </location>
</feature>
<evidence type="ECO:0000256" key="2">
    <source>
        <dbReference type="ARBA" id="ARBA00007362"/>
    </source>
</evidence>
<feature type="transmembrane region" description="Helical" evidence="8">
    <location>
        <begin position="117"/>
        <end position="135"/>
    </location>
</feature>
<dbReference type="OrthoDB" id="369870at2"/>
<evidence type="ECO:0000313" key="10">
    <source>
        <dbReference type="EMBL" id="AEI09169.1"/>
    </source>
</evidence>
<dbReference type="STRING" id="662755.CRES_0813"/>
<dbReference type="InterPro" id="IPR004626">
    <property type="entry name" value="RarD"/>
</dbReference>
<dbReference type="KEGG" id="crd:CRES_0813"/>
<keyword evidence="4" id="KW-1003">Cell membrane</keyword>
<keyword evidence="3" id="KW-0813">Transport</keyword>
<evidence type="ECO:0000256" key="5">
    <source>
        <dbReference type="ARBA" id="ARBA00022692"/>
    </source>
</evidence>
<dbReference type="SUPFAM" id="SSF103481">
    <property type="entry name" value="Multidrug resistance efflux transporter EmrE"/>
    <property type="match status" value="2"/>
</dbReference>
<reference evidence="10 11" key="1">
    <citation type="journal article" date="2012" name="BMC Genomics">
        <title>Complete genome sequence, lifestyle, and multi-drug resistance of the human pathogen Corynebacterium resistens DSM 45100 isolated from blood samples of a leukemia patient.</title>
        <authorList>
            <person name="Schroder J."/>
            <person name="Maus I."/>
            <person name="Meyer K."/>
            <person name="Wordemann S."/>
            <person name="Blom J."/>
            <person name="Jaenicke S."/>
            <person name="Schneider J."/>
            <person name="Trost E."/>
            <person name="Tauch A."/>
        </authorList>
    </citation>
    <scope>NUCLEOTIDE SEQUENCE [LARGE SCALE GENOMIC DNA]</scope>
    <source>
        <strain evidence="11">DSM 45100 / JCM 12819 / CCUG 50093 / GTC 2026 / SICGH 158</strain>
    </source>
</reference>
<keyword evidence="11" id="KW-1185">Reference proteome</keyword>
<dbReference type="EMBL" id="CP002857">
    <property type="protein sequence ID" value="AEI09169.1"/>
    <property type="molecule type" value="Genomic_DNA"/>
</dbReference>
<dbReference type="InterPro" id="IPR000620">
    <property type="entry name" value="EamA_dom"/>
</dbReference>
<evidence type="ECO:0000259" key="9">
    <source>
        <dbReference type="Pfam" id="PF00892"/>
    </source>
</evidence>
<evidence type="ECO:0000256" key="3">
    <source>
        <dbReference type="ARBA" id="ARBA00022448"/>
    </source>
</evidence>
<feature type="transmembrane region" description="Helical" evidence="8">
    <location>
        <begin position="200"/>
        <end position="219"/>
    </location>
</feature>
<evidence type="ECO:0000256" key="7">
    <source>
        <dbReference type="ARBA" id="ARBA00023136"/>
    </source>
</evidence>
<dbReference type="HOGENOM" id="CLU_054508_1_0_11"/>
<keyword evidence="6 8" id="KW-1133">Transmembrane helix</keyword>
<keyword evidence="7 8" id="KW-0472">Membrane</keyword>
<keyword evidence="5 8" id="KW-0812">Transmembrane</keyword>
<gene>
    <name evidence="10" type="ordered locus">CRES_0813</name>
</gene>
<evidence type="ECO:0000313" key="11">
    <source>
        <dbReference type="Proteomes" id="UP000000492"/>
    </source>
</evidence>
<evidence type="ECO:0000256" key="1">
    <source>
        <dbReference type="ARBA" id="ARBA00004651"/>
    </source>
</evidence>
<evidence type="ECO:0000256" key="4">
    <source>
        <dbReference type="ARBA" id="ARBA00022475"/>
    </source>
</evidence>
<feature type="transmembrane region" description="Helical" evidence="8">
    <location>
        <begin position="141"/>
        <end position="156"/>
    </location>
</feature>